<name>A0A150M334_9BACL</name>
<reference evidence="1 2" key="1">
    <citation type="submission" date="2016-01" db="EMBL/GenBank/DDBJ databases">
        <title>Draft Genome Sequences of Seven Thermophilic Sporeformers Isolated from Foods.</title>
        <authorList>
            <person name="Berendsen E.M."/>
            <person name="Wells-Bennik M.H."/>
            <person name="Krawcyk A.O."/>
            <person name="De Jong A."/>
            <person name="Holsappel S."/>
            <person name="Eijlander R.T."/>
            <person name="Kuipers O.P."/>
        </authorList>
    </citation>
    <scope>NUCLEOTIDE SEQUENCE [LARGE SCALE GENOMIC DNA]</scope>
    <source>
        <strain evidence="1 2">B4119</strain>
    </source>
</reference>
<dbReference type="Proteomes" id="UP000075455">
    <property type="component" value="Unassembled WGS sequence"/>
</dbReference>
<proteinExistence type="predicted"/>
<comment type="caution">
    <text evidence="1">The sequence shown here is derived from an EMBL/GenBank/DDBJ whole genome shotgun (WGS) entry which is preliminary data.</text>
</comment>
<protein>
    <submittedName>
        <fullName evidence="1">Uncharacterized protein</fullName>
    </submittedName>
</protein>
<dbReference type="EMBL" id="LQYS01000014">
    <property type="protein sequence ID" value="KYD19007.1"/>
    <property type="molecule type" value="Genomic_DNA"/>
</dbReference>
<gene>
    <name evidence="1" type="ORF">B4119_3837</name>
</gene>
<dbReference type="AlphaFoldDB" id="A0A150M334"/>
<evidence type="ECO:0000313" key="1">
    <source>
        <dbReference type="EMBL" id="KYD19007.1"/>
    </source>
</evidence>
<sequence>MDIKGQYPSISIHGFSAARTNAKRIPLKQEGKSVTCLRSAKIQKMLF</sequence>
<evidence type="ECO:0000313" key="2">
    <source>
        <dbReference type="Proteomes" id="UP000075455"/>
    </source>
</evidence>
<accession>A0A150M334</accession>
<organism evidence="1 2">
    <name type="scientific">Saccharococcus caldoxylosilyticus</name>
    <dbReference type="NCBI Taxonomy" id="81408"/>
    <lineage>
        <taxon>Bacteria</taxon>
        <taxon>Bacillati</taxon>
        <taxon>Bacillota</taxon>
        <taxon>Bacilli</taxon>
        <taxon>Bacillales</taxon>
        <taxon>Anoxybacillaceae</taxon>
        <taxon>Saccharococcus</taxon>
    </lineage>
</organism>